<organism evidence="1 2">
    <name type="scientific">Favolaschia claudopus</name>
    <dbReference type="NCBI Taxonomy" id="2862362"/>
    <lineage>
        <taxon>Eukaryota</taxon>
        <taxon>Fungi</taxon>
        <taxon>Dikarya</taxon>
        <taxon>Basidiomycota</taxon>
        <taxon>Agaricomycotina</taxon>
        <taxon>Agaricomycetes</taxon>
        <taxon>Agaricomycetidae</taxon>
        <taxon>Agaricales</taxon>
        <taxon>Marasmiineae</taxon>
        <taxon>Mycenaceae</taxon>
        <taxon>Favolaschia</taxon>
    </lineage>
</organism>
<dbReference type="EMBL" id="JAWWNJ010000030">
    <property type="protein sequence ID" value="KAK7026984.1"/>
    <property type="molecule type" value="Genomic_DNA"/>
</dbReference>
<evidence type="ECO:0000313" key="1">
    <source>
        <dbReference type="EMBL" id="KAK7026984.1"/>
    </source>
</evidence>
<comment type="caution">
    <text evidence="1">The sequence shown here is derived from an EMBL/GenBank/DDBJ whole genome shotgun (WGS) entry which is preliminary data.</text>
</comment>
<proteinExistence type="predicted"/>
<keyword evidence="2" id="KW-1185">Reference proteome</keyword>
<reference evidence="1 2" key="1">
    <citation type="journal article" date="2024" name="J Genomics">
        <title>Draft genome sequencing and assembly of Favolaschia claudopus CIRM-BRFM 2984 isolated from oak limbs.</title>
        <authorList>
            <person name="Navarro D."/>
            <person name="Drula E."/>
            <person name="Chaduli D."/>
            <person name="Cazenave R."/>
            <person name="Ahrendt S."/>
            <person name="Wang J."/>
            <person name="Lipzen A."/>
            <person name="Daum C."/>
            <person name="Barry K."/>
            <person name="Grigoriev I.V."/>
            <person name="Favel A."/>
            <person name="Rosso M.N."/>
            <person name="Martin F."/>
        </authorList>
    </citation>
    <scope>NUCLEOTIDE SEQUENCE [LARGE SCALE GENOMIC DNA]</scope>
    <source>
        <strain evidence="1 2">CIRM-BRFM 2984</strain>
    </source>
</reference>
<protein>
    <submittedName>
        <fullName evidence="1">Uncharacterized protein</fullName>
    </submittedName>
</protein>
<sequence>MSSPTVLATFRSQPVVSSVLDNLAFSDFVSFSQFSPFTRRIAKRRFRERSIRLVGKLLCNGEGGLVQWQAAFAKLMSLANETESMLMGSAILQLLTLRGEEELRGLRNLNILIPYATVLQWRRLFQQQLGFRL</sequence>
<accession>A0AAW0BM26</accession>
<evidence type="ECO:0000313" key="2">
    <source>
        <dbReference type="Proteomes" id="UP001362999"/>
    </source>
</evidence>
<gene>
    <name evidence="1" type="ORF">R3P38DRAFT_3191232</name>
</gene>
<dbReference type="AlphaFoldDB" id="A0AAW0BM26"/>
<dbReference type="Proteomes" id="UP001362999">
    <property type="component" value="Unassembled WGS sequence"/>
</dbReference>
<name>A0AAW0BM26_9AGAR</name>